<dbReference type="EMBL" id="JAFEUZ010000006">
    <property type="protein sequence ID" value="KAG5486738.1"/>
    <property type="molecule type" value="Genomic_DNA"/>
</dbReference>
<evidence type="ECO:0000313" key="2">
    <source>
        <dbReference type="EMBL" id="KAG5486738.1"/>
    </source>
</evidence>
<reference evidence="3" key="2">
    <citation type="journal article" date="2021" name="Sci. Data">
        <title>Chromosome-scale genome sequencing, assembly and annotation of six genomes from subfamily Leishmaniinae.</title>
        <authorList>
            <person name="Almutairi H."/>
            <person name="Urbaniak M.D."/>
            <person name="Bates M.D."/>
            <person name="Jariyapan N."/>
            <person name="Kwakye-Nuako G."/>
            <person name="Thomaz Soccol V."/>
            <person name="Al-Salem W.S."/>
            <person name="Dillon R.J."/>
            <person name="Bates P.A."/>
            <person name="Gatherer D."/>
        </authorList>
    </citation>
    <scope>NUCLEOTIDE SEQUENCE [LARGE SCALE GENOMIC DNA]</scope>
</reference>
<organism evidence="2 3">
    <name type="scientific">Leishmania martiniquensis</name>
    <dbReference type="NCBI Taxonomy" id="1580590"/>
    <lineage>
        <taxon>Eukaryota</taxon>
        <taxon>Discoba</taxon>
        <taxon>Euglenozoa</taxon>
        <taxon>Kinetoplastea</taxon>
        <taxon>Metakinetoplastina</taxon>
        <taxon>Trypanosomatida</taxon>
        <taxon>Trypanosomatidae</taxon>
        <taxon>Leishmaniinae</taxon>
        <taxon>Leishmania</taxon>
    </lineage>
</organism>
<feature type="compositionally biased region" description="Low complexity" evidence="1">
    <location>
        <begin position="165"/>
        <end position="174"/>
    </location>
</feature>
<evidence type="ECO:0008006" key="4">
    <source>
        <dbReference type="Google" id="ProtNLM"/>
    </source>
</evidence>
<dbReference type="OrthoDB" id="278750at2759"/>
<dbReference type="GeneID" id="92517851"/>
<dbReference type="Proteomes" id="UP000673552">
    <property type="component" value="Unassembled WGS sequence"/>
</dbReference>
<keyword evidence="3" id="KW-1185">Reference proteome</keyword>
<evidence type="ECO:0000256" key="1">
    <source>
        <dbReference type="SAM" id="MobiDB-lite"/>
    </source>
</evidence>
<protein>
    <recommendedName>
        <fullName evidence="4">Exosome-associated protein 3</fullName>
    </recommendedName>
</protein>
<gene>
    <name evidence="2" type="ORF">LSCM1_07992</name>
</gene>
<feature type="compositionally biased region" description="Low complexity" evidence="1">
    <location>
        <begin position="139"/>
        <end position="152"/>
    </location>
</feature>
<sequence length="230" mass="24372">MDVDTEVEPLLREMSKRLDVVRAHLLPALRRLDEDTLLSHYSADEQARLYLSAAFTLTLSLYSLDKITHRQVVVASGGAPGLTGAGSRRGTASAAMTASTLSSLSSTDTQLILKIERITEYIKKLQELASLERQKRSAATAAGASTGAVATTHPGAKRPREEASADTAAAVADQPAKKARDESGAVAPARGDYEDLGDAQMFSVVSRVAGETGTLVSRLLKQTMSSSPCQ</sequence>
<accession>A0A836HSE9</accession>
<comment type="caution">
    <text evidence="2">The sequence shown here is derived from an EMBL/GenBank/DDBJ whole genome shotgun (WGS) entry which is preliminary data.</text>
</comment>
<evidence type="ECO:0000313" key="3">
    <source>
        <dbReference type="Proteomes" id="UP000673552"/>
    </source>
</evidence>
<dbReference type="KEGG" id="lmat:92517851"/>
<reference evidence="3" key="1">
    <citation type="journal article" date="2021" name="Microbiol. Resour. Announc.">
        <title>LGAAP: Leishmaniinae Genome Assembly and Annotation Pipeline.</title>
        <authorList>
            <person name="Almutairi H."/>
            <person name="Urbaniak M.D."/>
            <person name="Bates M.D."/>
            <person name="Jariyapan N."/>
            <person name="Kwakye-Nuako G."/>
            <person name="Thomaz-Soccol V."/>
            <person name="Al-Salem W.S."/>
            <person name="Dillon R.J."/>
            <person name="Bates P.A."/>
            <person name="Gatherer D."/>
        </authorList>
    </citation>
    <scope>NUCLEOTIDE SEQUENCE [LARGE SCALE GENOMIC DNA]</scope>
</reference>
<proteinExistence type="predicted"/>
<name>A0A836HSE9_9TRYP</name>
<feature type="region of interest" description="Disordered" evidence="1">
    <location>
        <begin position="139"/>
        <end position="192"/>
    </location>
</feature>
<dbReference type="AlphaFoldDB" id="A0A836HSE9"/>
<dbReference type="RefSeq" id="XP_067181195.1">
    <property type="nucleotide sequence ID" value="XM_067325339.1"/>
</dbReference>